<keyword evidence="2" id="KW-1185">Reference proteome</keyword>
<proteinExistence type="predicted"/>
<evidence type="ECO:0000313" key="1">
    <source>
        <dbReference type="EMBL" id="DAZ94371.1"/>
    </source>
</evidence>
<dbReference type="AlphaFoldDB" id="A0AAV2YLJ9"/>
<evidence type="ECO:0000313" key="2">
    <source>
        <dbReference type="Proteomes" id="UP001146120"/>
    </source>
</evidence>
<feature type="non-terminal residue" evidence="1">
    <location>
        <position position="112"/>
    </location>
</feature>
<comment type="caution">
    <text evidence="1">The sequence shown here is derived from an EMBL/GenBank/DDBJ whole genome shotgun (WGS) entry which is preliminary data.</text>
</comment>
<dbReference type="EMBL" id="DAKRPA010000254">
    <property type="protein sequence ID" value="DAZ94371.1"/>
    <property type="molecule type" value="Genomic_DNA"/>
</dbReference>
<reference evidence="1" key="1">
    <citation type="submission" date="2022-11" db="EMBL/GenBank/DDBJ databases">
        <authorList>
            <person name="Morgan W.R."/>
            <person name="Tartar A."/>
        </authorList>
    </citation>
    <scope>NUCLEOTIDE SEQUENCE</scope>
    <source>
        <strain evidence="1">ARSEF 373</strain>
    </source>
</reference>
<accession>A0AAV2YLJ9</accession>
<protein>
    <submittedName>
        <fullName evidence="1">Uncharacterized protein</fullName>
    </submittedName>
</protein>
<name>A0AAV2YLJ9_9STRA</name>
<sequence length="112" mass="13155">MLRTKSVYYDVLHHYLLPQMFVPPTWRTHQAVYYSPVSLNGGLTSVCHHPRVRPNFCEDLWVNFRRSCIDSDAECQATGVIAIDMMRRYRELQATYPDWQIDLTIMSSQEDA</sequence>
<dbReference type="Proteomes" id="UP001146120">
    <property type="component" value="Unassembled WGS sequence"/>
</dbReference>
<gene>
    <name evidence="1" type="ORF">N0F65_001105</name>
</gene>
<organism evidence="1 2">
    <name type="scientific">Lagenidium giganteum</name>
    <dbReference type="NCBI Taxonomy" id="4803"/>
    <lineage>
        <taxon>Eukaryota</taxon>
        <taxon>Sar</taxon>
        <taxon>Stramenopiles</taxon>
        <taxon>Oomycota</taxon>
        <taxon>Peronosporomycetes</taxon>
        <taxon>Pythiales</taxon>
        <taxon>Pythiaceae</taxon>
    </lineage>
</organism>
<reference evidence="1" key="2">
    <citation type="journal article" date="2023" name="Microbiol Resour">
        <title>Decontamination and Annotation of the Draft Genome Sequence of the Oomycete Lagenidium giganteum ARSEF 373.</title>
        <authorList>
            <person name="Morgan W.R."/>
            <person name="Tartar A."/>
        </authorList>
    </citation>
    <scope>NUCLEOTIDE SEQUENCE</scope>
    <source>
        <strain evidence="1">ARSEF 373</strain>
    </source>
</reference>